<dbReference type="SUPFAM" id="SSF56112">
    <property type="entry name" value="Protein kinase-like (PK-like)"/>
    <property type="match status" value="1"/>
</dbReference>
<evidence type="ECO:0008006" key="3">
    <source>
        <dbReference type="Google" id="ProtNLM"/>
    </source>
</evidence>
<dbReference type="Proteomes" id="UP000235672">
    <property type="component" value="Unassembled WGS sequence"/>
</dbReference>
<evidence type="ECO:0000313" key="2">
    <source>
        <dbReference type="Proteomes" id="UP000235672"/>
    </source>
</evidence>
<keyword evidence="2" id="KW-1185">Reference proteome</keyword>
<dbReference type="OrthoDB" id="4062651at2759"/>
<reference evidence="1 2" key="1">
    <citation type="submission" date="2016-05" db="EMBL/GenBank/DDBJ databases">
        <title>A degradative enzymes factory behind the ericoid mycorrhizal symbiosis.</title>
        <authorList>
            <consortium name="DOE Joint Genome Institute"/>
            <person name="Martino E."/>
            <person name="Morin E."/>
            <person name="Grelet G."/>
            <person name="Kuo A."/>
            <person name="Kohler A."/>
            <person name="Daghino S."/>
            <person name="Barry K."/>
            <person name="Choi C."/>
            <person name="Cichocki N."/>
            <person name="Clum A."/>
            <person name="Copeland A."/>
            <person name="Hainaut M."/>
            <person name="Haridas S."/>
            <person name="Labutti K."/>
            <person name="Lindquist E."/>
            <person name="Lipzen A."/>
            <person name="Khouja H.-R."/>
            <person name="Murat C."/>
            <person name="Ohm R."/>
            <person name="Olson A."/>
            <person name="Spatafora J."/>
            <person name="Veneault-Fourrey C."/>
            <person name="Henrissat B."/>
            <person name="Grigoriev I."/>
            <person name="Martin F."/>
            <person name="Perotto S."/>
        </authorList>
    </citation>
    <scope>NUCLEOTIDE SEQUENCE [LARGE SCALE GENOMIC DNA]</scope>
    <source>
        <strain evidence="1 2">UAMH 7357</strain>
    </source>
</reference>
<evidence type="ECO:0000313" key="1">
    <source>
        <dbReference type="EMBL" id="PMD20140.1"/>
    </source>
</evidence>
<organism evidence="1 2">
    <name type="scientific">Hyaloscypha hepaticicola</name>
    <dbReference type="NCBI Taxonomy" id="2082293"/>
    <lineage>
        <taxon>Eukaryota</taxon>
        <taxon>Fungi</taxon>
        <taxon>Dikarya</taxon>
        <taxon>Ascomycota</taxon>
        <taxon>Pezizomycotina</taxon>
        <taxon>Leotiomycetes</taxon>
        <taxon>Helotiales</taxon>
        <taxon>Hyaloscyphaceae</taxon>
        <taxon>Hyaloscypha</taxon>
    </lineage>
</organism>
<dbReference type="InterPro" id="IPR011009">
    <property type="entry name" value="Kinase-like_dom_sf"/>
</dbReference>
<proteinExistence type="predicted"/>
<gene>
    <name evidence="1" type="ORF">NA56DRAFT_627935</name>
</gene>
<protein>
    <recommendedName>
        <fullName evidence="3">Protein kinase domain-containing protein</fullName>
    </recommendedName>
</protein>
<sequence length="288" mass="33010">MGFWKGGWYLYHYLFITASDFRYPFFHPPRPIQLKDLFITRFDAAANEDIGAIQDEIEKYVYEAGKSIWDQLAPPLRDEEKPSDLHSILYPEPFSFLFITNNGKADLIPEGNENLILHDSYGMNIVNDMGLPQYSSRDIRVLEILARQSYVTKVLVDGREIYLVDSSRVPRLLCLVTSAESGKFIGLLEEDIPMGELSNLRQLGDEAMEASIERRKEWIRETVDLLHNIGVIWGDGKPHNGLVHEVLNDAWVIDFGGGYTEGWVDRELLETLEGHERAVGKIHNFLKI</sequence>
<accession>A0A2J6Q1I1</accession>
<name>A0A2J6Q1I1_9HELO</name>
<dbReference type="AlphaFoldDB" id="A0A2J6Q1I1"/>
<dbReference type="EMBL" id="KZ613486">
    <property type="protein sequence ID" value="PMD20140.1"/>
    <property type="molecule type" value="Genomic_DNA"/>
</dbReference>